<evidence type="ECO:0000256" key="8">
    <source>
        <dbReference type="SAM" id="Phobius"/>
    </source>
</evidence>
<accession>A0A5B8MT88</accession>
<proteinExistence type="inferred from homology"/>
<evidence type="ECO:0000259" key="9">
    <source>
        <dbReference type="PROSITE" id="PS50125"/>
    </source>
</evidence>
<evidence type="ECO:0000256" key="3">
    <source>
        <dbReference type="ARBA" id="ARBA00022741"/>
    </source>
</evidence>
<feature type="transmembrane region" description="Helical" evidence="8">
    <location>
        <begin position="238"/>
        <end position="258"/>
    </location>
</feature>
<dbReference type="GO" id="GO:0004383">
    <property type="term" value="F:guanylate cyclase activity"/>
    <property type="evidence" value="ECO:0007669"/>
    <property type="project" value="TreeGrafter"/>
</dbReference>
<dbReference type="Pfam" id="PF00211">
    <property type="entry name" value="Guanylate_cyc"/>
    <property type="match status" value="1"/>
</dbReference>
<dbReference type="AlphaFoldDB" id="A0A5B8MT88"/>
<dbReference type="GO" id="GO:0007168">
    <property type="term" value="P:receptor guanylyl cyclase signaling pathway"/>
    <property type="evidence" value="ECO:0007669"/>
    <property type="project" value="TreeGrafter"/>
</dbReference>
<comment type="subcellular location">
    <subcellularLocation>
        <location evidence="1">Membrane</location>
    </subcellularLocation>
</comment>
<dbReference type="EMBL" id="CP031041">
    <property type="protein sequence ID" value="QDZ22630.1"/>
    <property type="molecule type" value="Genomic_DNA"/>
</dbReference>
<keyword evidence="11" id="KW-1185">Reference proteome</keyword>
<dbReference type="Proteomes" id="UP000316726">
    <property type="component" value="Chromosome 8"/>
</dbReference>
<feature type="transmembrane region" description="Helical" evidence="8">
    <location>
        <begin position="67"/>
        <end position="90"/>
    </location>
</feature>
<organism evidence="10 11">
    <name type="scientific">Chloropicon primus</name>
    <dbReference type="NCBI Taxonomy" id="1764295"/>
    <lineage>
        <taxon>Eukaryota</taxon>
        <taxon>Viridiplantae</taxon>
        <taxon>Chlorophyta</taxon>
        <taxon>Chloropicophyceae</taxon>
        <taxon>Chloropicales</taxon>
        <taxon>Chloropicaceae</taxon>
        <taxon>Chloropicon</taxon>
    </lineage>
</organism>
<dbReference type="SMART" id="SM00044">
    <property type="entry name" value="CYCc"/>
    <property type="match status" value="1"/>
</dbReference>
<keyword evidence="5 8" id="KW-0472">Membrane</keyword>
<protein>
    <submittedName>
        <fullName evidence="10">Guanylate cyclase</fullName>
    </submittedName>
</protein>
<dbReference type="OrthoDB" id="548029at2759"/>
<dbReference type="STRING" id="1764295.A0A5B8MT88"/>
<comment type="similarity">
    <text evidence="7">Belongs to the adenylyl cyclase class-4/guanylyl cyclase family.</text>
</comment>
<keyword evidence="2 8" id="KW-0812">Transmembrane</keyword>
<dbReference type="InterPro" id="IPR050401">
    <property type="entry name" value="Cyclic_nucleotide_synthase"/>
</dbReference>
<evidence type="ECO:0000256" key="1">
    <source>
        <dbReference type="ARBA" id="ARBA00004370"/>
    </source>
</evidence>
<feature type="domain" description="Guanylate cyclase" evidence="9">
    <location>
        <begin position="391"/>
        <end position="588"/>
    </location>
</feature>
<dbReference type="GO" id="GO:0035556">
    <property type="term" value="P:intracellular signal transduction"/>
    <property type="evidence" value="ECO:0007669"/>
    <property type="project" value="InterPro"/>
</dbReference>
<dbReference type="GO" id="GO:0001653">
    <property type="term" value="F:peptide receptor activity"/>
    <property type="evidence" value="ECO:0007669"/>
    <property type="project" value="TreeGrafter"/>
</dbReference>
<keyword evidence="3" id="KW-0547">Nucleotide-binding</keyword>
<dbReference type="PANTHER" id="PTHR11920:SF335">
    <property type="entry name" value="GUANYLATE CYCLASE"/>
    <property type="match status" value="1"/>
</dbReference>
<evidence type="ECO:0000256" key="7">
    <source>
        <dbReference type="RuleBase" id="RU000405"/>
    </source>
</evidence>
<sequence length="632" mass="70808">MAFLGILSYFGLRRCLHREDFDFAKHVNPSSGAICGTPNRTFFGFCDRNLEDEYLDQLAKKSIKRIVLGYGVYLCLDWLNVFSWITIVYYPSITDNTVAALLESSQRGLPAAKAIPVVDTDYNGTETEAALERELSTSEVIASLIFQIPLIVGLLGVVLLYYLRRVKNKVWMLHLTEFCFLATTALKSARFGKWREADPTFLLGVNGHLAVNWVFDSLFLVAFSCCGLPFVQFLSVSMTLTLLDVLAFFVGEGGIQAVKPVTGVPFCDAYPDQCEIMAKILSVFFLSLLLLFFLALVLMSSLEDTANRRIFVQLKVVHALTKNLVNNTAQQHRLQKDLLHAVFPKKIAWELTQLSEEQQQQRVGTTALPSPLDLDHCMIGRTRADFHRSVTIVFTDIVGFTSMSQMSSSHHVMEFLHELFTTFDGFVEEDKNLWKVETIGDAFMLASGLNHDVASPMTSRRDGSESLSDNLRALTMQELRVSQMLNDQQSRHKNKARKDKSGNDLYFSLQDAEIIAPEEETSSGYAYSAIIFGKMALKAASEMIMPNGERCEIRAGAHTGDVVSGVIGKVMPRYCLFGDTVNTASRMESTSVPGRLQVSERCHAFVPSLQWEERQNLVEVKGKGMMKTYLLV</sequence>
<dbReference type="SUPFAM" id="SSF55073">
    <property type="entry name" value="Nucleotide cyclase"/>
    <property type="match status" value="1"/>
</dbReference>
<evidence type="ECO:0000313" key="11">
    <source>
        <dbReference type="Proteomes" id="UP000316726"/>
    </source>
</evidence>
<dbReference type="GO" id="GO:0005886">
    <property type="term" value="C:plasma membrane"/>
    <property type="evidence" value="ECO:0007669"/>
    <property type="project" value="TreeGrafter"/>
</dbReference>
<evidence type="ECO:0000313" key="10">
    <source>
        <dbReference type="EMBL" id="QDZ22630.1"/>
    </source>
</evidence>
<reference evidence="10 11" key="1">
    <citation type="submission" date="2018-07" db="EMBL/GenBank/DDBJ databases">
        <title>The complete nuclear genome of the prasinophyte Chloropicon primus (CCMP1205).</title>
        <authorList>
            <person name="Pombert J.-F."/>
            <person name="Otis C."/>
            <person name="Turmel M."/>
            <person name="Lemieux C."/>
        </authorList>
    </citation>
    <scope>NUCLEOTIDE SEQUENCE [LARGE SCALE GENOMIC DNA]</scope>
    <source>
        <strain evidence="10 11">CCMP1205</strain>
    </source>
</reference>
<evidence type="ECO:0000256" key="4">
    <source>
        <dbReference type="ARBA" id="ARBA00022989"/>
    </source>
</evidence>
<dbReference type="Gene3D" id="3.30.70.1230">
    <property type="entry name" value="Nucleotide cyclase"/>
    <property type="match status" value="1"/>
</dbReference>
<feature type="transmembrane region" description="Helical" evidence="8">
    <location>
        <begin position="209"/>
        <end position="231"/>
    </location>
</feature>
<dbReference type="InterPro" id="IPR018297">
    <property type="entry name" value="A/G_cyclase_CS"/>
</dbReference>
<dbReference type="CDD" id="cd07302">
    <property type="entry name" value="CHD"/>
    <property type="match status" value="1"/>
</dbReference>
<keyword evidence="6 7" id="KW-0456">Lyase</keyword>
<keyword evidence="4 8" id="KW-1133">Transmembrane helix</keyword>
<feature type="transmembrane region" description="Helical" evidence="8">
    <location>
        <begin position="278"/>
        <end position="299"/>
    </location>
</feature>
<gene>
    <name evidence="10" type="ORF">A3770_08p51480</name>
</gene>
<feature type="transmembrane region" description="Helical" evidence="8">
    <location>
        <begin position="140"/>
        <end position="163"/>
    </location>
</feature>
<evidence type="ECO:0000256" key="2">
    <source>
        <dbReference type="ARBA" id="ARBA00022692"/>
    </source>
</evidence>
<dbReference type="InterPro" id="IPR029787">
    <property type="entry name" value="Nucleotide_cyclase"/>
</dbReference>
<dbReference type="GO" id="GO:0004016">
    <property type="term" value="F:adenylate cyclase activity"/>
    <property type="evidence" value="ECO:0007669"/>
    <property type="project" value="TreeGrafter"/>
</dbReference>
<dbReference type="PANTHER" id="PTHR11920">
    <property type="entry name" value="GUANYLYL CYCLASE"/>
    <property type="match status" value="1"/>
</dbReference>
<dbReference type="PROSITE" id="PS00452">
    <property type="entry name" value="GUANYLATE_CYCLASE_1"/>
    <property type="match status" value="1"/>
</dbReference>
<evidence type="ECO:0000256" key="6">
    <source>
        <dbReference type="ARBA" id="ARBA00023239"/>
    </source>
</evidence>
<dbReference type="InterPro" id="IPR001054">
    <property type="entry name" value="A/G_cyclase"/>
</dbReference>
<dbReference type="PROSITE" id="PS50125">
    <property type="entry name" value="GUANYLATE_CYCLASE_2"/>
    <property type="match status" value="1"/>
</dbReference>
<evidence type="ECO:0000256" key="5">
    <source>
        <dbReference type="ARBA" id="ARBA00023136"/>
    </source>
</evidence>
<name>A0A5B8MT88_9CHLO</name>
<dbReference type="GO" id="GO:0000166">
    <property type="term" value="F:nucleotide binding"/>
    <property type="evidence" value="ECO:0007669"/>
    <property type="project" value="UniProtKB-KW"/>
</dbReference>